<keyword evidence="1" id="KW-0175">Coiled coil</keyword>
<dbReference type="Proteomes" id="UP001595722">
    <property type="component" value="Unassembled WGS sequence"/>
</dbReference>
<dbReference type="RefSeq" id="WP_376865461.1">
    <property type="nucleotide sequence ID" value="NZ_JBHRYB010000005.1"/>
</dbReference>
<accession>A0ABV7VQW7</accession>
<reference evidence="5" key="1">
    <citation type="journal article" date="2019" name="Int. J. Syst. Evol. Microbiol.">
        <title>The Global Catalogue of Microorganisms (GCM) 10K type strain sequencing project: providing services to taxonomists for standard genome sequencing and annotation.</title>
        <authorList>
            <consortium name="The Broad Institute Genomics Platform"/>
            <consortium name="The Broad Institute Genome Sequencing Center for Infectious Disease"/>
            <person name="Wu L."/>
            <person name="Ma J."/>
        </authorList>
    </citation>
    <scope>NUCLEOTIDE SEQUENCE [LARGE SCALE GENOMIC DNA]</scope>
    <source>
        <strain evidence="5">KCTC 42424</strain>
    </source>
</reference>
<evidence type="ECO:0000259" key="3">
    <source>
        <dbReference type="Pfam" id="PF17149"/>
    </source>
</evidence>
<protein>
    <recommendedName>
        <fullName evidence="3">Periplasmic sensor domain-containing protein</fullName>
    </recommendedName>
</protein>
<dbReference type="Gene3D" id="6.10.340.10">
    <property type="match status" value="1"/>
</dbReference>
<keyword evidence="5" id="KW-1185">Reference proteome</keyword>
<comment type="caution">
    <text evidence="4">The sequence shown here is derived from an EMBL/GenBank/DDBJ whole genome shotgun (WGS) entry which is preliminary data.</text>
</comment>
<evidence type="ECO:0000256" key="1">
    <source>
        <dbReference type="SAM" id="Coils"/>
    </source>
</evidence>
<proteinExistence type="predicted"/>
<keyword evidence="2" id="KW-1133">Transmembrane helix</keyword>
<keyword evidence="2" id="KW-0472">Membrane</keyword>
<feature type="coiled-coil region" evidence="1">
    <location>
        <begin position="220"/>
        <end position="250"/>
    </location>
</feature>
<gene>
    <name evidence="4" type="ORF">ACFOMG_06230</name>
</gene>
<evidence type="ECO:0000256" key="2">
    <source>
        <dbReference type="SAM" id="Phobius"/>
    </source>
</evidence>
<feature type="transmembrane region" description="Helical" evidence="2">
    <location>
        <begin position="12"/>
        <end position="37"/>
    </location>
</feature>
<dbReference type="Gene3D" id="3.30.450.20">
    <property type="entry name" value="PAS domain"/>
    <property type="match status" value="1"/>
</dbReference>
<dbReference type="SUPFAM" id="SSF55785">
    <property type="entry name" value="PYP-like sensor domain (PAS domain)"/>
    <property type="match status" value="1"/>
</dbReference>
<evidence type="ECO:0000313" key="5">
    <source>
        <dbReference type="Proteomes" id="UP001595722"/>
    </source>
</evidence>
<dbReference type="InterPro" id="IPR035965">
    <property type="entry name" value="PAS-like_dom_sf"/>
</dbReference>
<feature type="domain" description="Periplasmic sensor" evidence="3">
    <location>
        <begin position="39"/>
        <end position="144"/>
    </location>
</feature>
<dbReference type="Pfam" id="PF17149">
    <property type="entry name" value="CHASE5"/>
    <property type="match status" value="1"/>
</dbReference>
<organism evidence="4 5">
    <name type="scientific">Bacterioplanoides pacificum</name>
    <dbReference type="NCBI Taxonomy" id="1171596"/>
    <lineage>
        <taxon>Bacteria</taxon>
        <taxon>Pseudomonadati</taxon>
        <taxon>Pseudomonadota</taxon>
        <taxon>Gammaproteobacteria</taxon>
        <taxon>Oceanospirillales</taxon>
        <taxon>Oceanospirillaceae</taxon>
        <taxon>Bacterioplanoides</taxon>
    </lineage>
</organism>
<feature type="coiled-coil region" evidence="1">
    <location>
        <begin position="384"/>
        <end position="418"/>
    </location>
</feature>
<evidence type="ECO:0000313" key="4">
    <source>
        <dbReference type="EMBL" id="MFC3679705.1"/>
    </source>
</evidence>
<dbReference type="CDD" id="cd06225">
    <property type="entry name" value="HAMP"/>
    <property type="match status" value="1"/>
</dbReference>
<name>A0ABV7VQW7_9GAMM</name>
<dbReference type="EMBL" id="JBHRYB010000005">
    <property type="protein sequence ID" value="MFC3679705.1"/>
    <property type="molecule type" value="Genomic_DNA"/>
</dbReference>
<dbReference type="InterPro" id="IPR033414">
    <property type="entry name" value="Sensor_dom"/>
</dbReference>
<sequence length="587" mass="67677">MLNKTKEKRRRVGVKLLSYLLTFSFVVTLVTFSMILLSDYYRGINEYSNSISQIRTSYQQSISYSLWNFDTRQIDTQLEGILNFPGVVYVYIETENDLIHSAGDVLARNDQRHSFPLTYLSAGKSYNLGTLFIDINYAGLYQELADKALEILLTQFLKTFSVSVFVLFIVRLLITRRLKIMSHWADEFSLDNLDQVLDLKIKHNERDELDLVAEAINKMRHTLKQDVIEQEQAKVQLEDTKERLALAIDNAALGFCQYQSDKDRIQCNYHFAALLGATQAELEAMPHPMERLRDMIIGEHGNEQREKFNQLLFGRIGRLQTCLHLQVLSGEEKWLDVTIQIASYAENRPGEILICMVDKTKELSASLQAQELAISLENKVTKRTEELYEEQQRAKVNIQKLTQQLERLQQAQSNCLNNTLNQLILKQLQHNHQANLELIRDYLDIALNGEAETLDLSHCLQQWCEQQTALADIPLTFRLPLSLILDDNRQLIRFICECLITREPALNCTQALELRLALQDDQAQLTLTFSLQDDFSLANCSDPQAMQQPHQAELCEFIITSQMQGQFRRTLTDHTLVTDISFSLSRD</sequence>
<keyword evidence="2" id="KW-0812">Transmembrane</keyword>